<reference evidence="2 4" key="1">
    <citation type="journal article" date="2000" name="Science">
        <title>The genome sequence of Drosophila melanogaster.</title>
        <authorList>
            <person name="Adams M.D."/>
            <person name="Celniker S.E."/>
            <person name="Holt R.A."/>
            <person name="Evans C.A."/>
            <person name="Gocayne J.D."/>
            <person name="Amanatides P.G."/>
            <person name="Scherer S.E."/>
            <person name="Li P.W."/>
            <person name="Hoskins R.A."/>
            <person name="Galle R.F."/>
            <person name="George R.A."/>
            <person name="Lewis S.E."/>
            <person name="Richards S."/>
            <person name="Ashburner M."/>
            <person name="Henderson S.N."/>
            <person name="Sutton G.G."/>
            <person name="Wortman J.R."/>
            <person name="Yandell M.D."/>
            <person name="Zhang Q."/>
            <person name="Chen L.X."/>
            <person name="Brandon R.C."/>
            <person name="Rogers Y.H."/>
            <person name="Blazej R.G."/>
            <person name="Champe M."/>
            <person name="Pfeiffer B.D."/>
            <person name="Wan K.H."/>
            <person name="Doyle C."/>
            <person name="Baxter E.G."/>
            <person name="Helt G."/>
            <person name="Nelson C.R."/>
            <person name="Gabor G.L."/>
            <person name="Abril J.F."/>
            <person name="Agbayani A."/>
            <person name="An H.J."/>
            <person name="Andrews-Pfannkoch C."/>
            <person name="Baldwin D."/>
            <person name="Ballew R.M."/>
            <person name="Basu A."/>
            <person name="Baxendale J."/>
            <person name="Bayraktaroglu L."/>
            <person name="Beasley E.M."/>
            <person name="Beeson K.Y."/>
            <person name="Benos P.V."/>
            <person name="Berman B.P."/>
            <person name="Bhandari D."/>
            <person name="Bolshakov S."/>
            <person name="Borkova D."/>
            <person name="Botchan M.R."/>
            <person name="Bouck J."/>
            <person name="Brokstein P."/>
            <person name="Brottier P."/>
            <person name="Burtis K.C."/>
            <person name="Busam D.A."/>
            <person name="Butler H."/>
            <person name="Cadieu E."/>
            <person name="Center A."/>
            <person name="Chandra I."/>
            <person name="Cherry J.M."/>
            <person name="Cawley S."/>
            <person name="Dahlke C."/>
            <person name="Davenport L.B."/>
            <person name="Davies P."/>
            <person name="de Pablos B."/>
            <person name="Delcher A."/>
            <person name="Deng Z."/>
            <person name="Mays A.D."/>
            <person name="Dew I."/>
            <person name="Dietz S.M."/>
            <person name="Dodson K."/>
            <person name="Doup L.E."/>
            <person name="Downes M."/>
            <person name="Dugan-Rocha S."/>
            <person name="Dunkov B.C."/>
            <person name="Dunn P."/>
            <person name="Durbin K.J."/>
            <person name="Evangelista C.C."/>
            <person name="Ferraz C."/>
            <person name="Ferriera S."/>
            <person name="Fleischmann W."/>
            <person name="Fosler C."/>
            <person name="Gabrielian A.E."/>
            <person name="Garg N.S."/>
            <person name="Gelbart W.M."/>
            <person name="Glasser K."/>
            <person name="Glodek A."/>
            <person name="Gong F."/>
            <person name="Gorrell J.H."/>
            <person name="Gu Z."/>
            <person name="Guan P."/>
            <person name="Harris M."/>
            <person name="Harris N.L."/>
            <person name="Harvey D."/>
            <person name="Heiman T.J."/>
            <person name="Hernandez J.R."/>
            <person name="Houck J."/>
            <person name="Hostin D."/>
            <person name="Houston K.A."/>
            <person name="Howland T.J."/>
            <person name="Wei M.H."/>
            <person name="Ibegwam C."/>
            <person name="Jalali M."/>
            <person name="Kalush F."/>
            <person name="Karpen G.H."/>
            <person name="Ke Z."/>
            <person name="Kennison J.A."/>
            <person name="Ketchum K.A."/>
            <person name="Kimmel B.E."/>
            <person name="Kodira C.D."/>
            <person name="Kraft C."/>
            <person name="Kravitz S."/>
            <person name="Kulp D."/>
            <person name="Lai Z."/>
            <person name="Lasko P."/>
            <person name="Lei Y."/>
            <person name="Levitsky A.A."/>
            <person name="Li J."/>
            <person name="Li Z."/>
            <person name="Liang Y."/>
            <person name="Lin X."/>
            <person name="Liu X."/>
            <person name="Mattei B."/>
            <person name="McIntosh T.C."/>
            <person name="McLeod M.P."/>
            <person name="McPherson D."/>
            <person name="Merkulov G."/>
            <person name="Milshina N.V."/>
            <person name="Mobarry C."/>
            <person name="Morris J."/>
            <person name="Moshrefi A."/>
            <person name="Mount S.M."/>
            <person name="Moy M."/>
            <person name="Murphy B."/>
            <person name="Murphy L."/>
            <person name="Muzny D.M."/>
            <person name="Nelson D.L."/>
            <person name="Nelson D.R."/>
            <person name="Nelson K.A."/>
            <person name="Nixon K."/>
            <person name="Nusskern D.R."/>
            <person name="Pacleb J.M."/>
            <person name="Palazzolo M."/>
            <person name="Pittman G.S."/>
            <person name="Pan S."/>
            <person name="Pollard J."/>
            <person name="Puri V."/>
            <person name="Reese M.G."/>
            <person name="Reinert K."/>
            <person name="Remington K."/>
            <person name="Saunders R.D."/>
            <person name="Scheeler F."/>
            <person name="Shen H."/>
            <person name="Shue B.C."/>
            <person name="Siden-Kiamos I."/>
            <person name="Simpson M."/>
            <person name="Skupski M.P."/>
            <person name="Smith T."/>
            <person name="Spier E."/>
            <person name="Spradling A.C."/>
            <person name="Stapleton M."/>
            <person name="Strong R."/>
            <person name="Sun E."/>
            <person name="Svirskas R."/>
            <person name="Tector C."/>
            <person name="Turner R."/>
            <person name="Venter E."/>
            <person name="Wang A.H."/>
            <person name="Wang X."/>
            <person name="Wang Z.Y."/>
            <person name="Wassarman D.A."/>
            <person name="Weinstock G.M."/>
            <person name="Weissenbach J."/>
            <person name="Williams S.M."/>
            <person name="WoodageT"/>
            <person name="Worley K.C."/>
            <person name="Wu D."/>
            <person name="Yang S."/>
            <person name="Yao Q.A."/>
            <person name="Ye J."/>
            <person name="Yeh R.F."/>
            <person name="Zaveri J.S."/>
            <person name="Zhan M."/>
            <person name="Zhang G."/>
            <person name="Zhao Q."/>
            <person name="Zheng L."/>
            <person name="Zheng X.H."/>
            <person name="Zhong F.N."/>
            <person name="Zhong W."/>
            <person name="Zhou X."/>
            <person name="Zhu S."/>
            <person name="Zhu X."/>
            <person name="Smith H.O."/>
            <person name="Gibbs R.A."/>
            <person name="Myers E.W."/>
            <person name="Rubin G.M."/>
            <person name="Venter J.C."/>
        </authorList>
    </citation>
    <scope>NUCLEOTIDE SEQUENCE [LARGE SCALE GENOMIC DNA]</scope>
    <source>
        <strain evidence="4">Berkeley</strain>
    </source>
</reference>
<proteinExistence type="predicted"/>
<reference evidence="2 4" key="4">
    <citation type="journal article" date="2002" name="Genome Biol.">
        <title>The transposable elements of the Drosophila melanogaster euchromatin: a genomics perspective.</title>
        <authorList>
            <person name="Kaminker J.S."/>
            <person name="Bergman C.M."/>
            <person name="Kronmiller B."/>
            <person name="Carlson J."/>
            <person name="Svirskas R."/>
            <person name="Patel S."/>
            <person name="Frise E."/>
            <person name="Wheeler D.A."/>
            <person name="Lewis S.E."/>
            <person name="Rubin G.M."/>
            <person name="Ashburner M."/>
            <person name="Celniker S.E."/>
        </authorList>
    </citation>
    <scope>NUCLEOTIDE SEQUENCE [LARGE SCALE GENOMIC DNA]</scope>
    <source>
        <strain evidence="4">Berkeley</strain>
    </source>
</reference>
<dbReference type="Bgee" id="FBgn0286941">
    <property type="expression patterns" value="Expressed in seminal fluid secreting gland and 3 other cell types or tissues"/>
</dbReference>
<dbReference type="Proteomes" id="UP000000803">
    <property type="component" value="Chromosome 3L"/>
</dbReference>
<keyword evidence="4" id="KW-1185">Reference proteome</keyword>
<evidence type="ECO:0000313" key="2">
    <source>
        <dbReference type="EMBL" id="QJC18631.1"/>
    </source>
</evidence>
<dbReference type="VEuPathDB" id="VectorBase:FBgn0286941"/>
<reference evidence="2 4" key="3">
    <citation type="journal article" date="2002" name="Genome Biol.">
        <title>Annotation of the Drosophila melanogaster euchromatic genome: a systematic review.</title>
        <authorList>
            <person name="Misra S."/>
            <person name="Crosby M.A."/>
            <person name="Mungall C.J."/>
            <person name="Matthews B.B."/>
            <person name="Campbell K.S."/>
            <person name="Hradecky P."/>
            <person name="Huang Y."/>
            <person name="Kaminker J.S."/>
            <person name="Millburn G.H."/>
            <person name="Prochnik S.E."/>
            <person name="Smith C.D."/>
            <person name="Tupy J.L."/>
            <person name="Whitfied E.J."/>
            <person name="Bayraktaroglu L."/>
            <person name="Berman B.P."/>
            <person name="Bettencourt B.R."/>
            <person name="Celniker S.E."/>
            <person name="de Grey A.D."/>
            <person name="Drysdale R.A."/>
            <person name="Harris N.L."/>
            <person name="Richter J."/>
            <person name="Russo S."/>
            <person name="Schroeder A.J."/>
            <person name="Shu S.Q."/>
            <person name="Stapleton M."/>
            <person name="Yamada C."/>
            <person name="Ashburner M."/>
            <person name="Gelbart W.M."/>
            <person name="Rubin G.M."/>
            <person name="Lewis S.E."/>
        </authorList>
    </citation>
    <scope>GENOME REANNOTATION</scope>
    <source>
        <strain evidence="4">Berkeley</strain>
    </source>
</reference>
<organism evidence="2 4">
    <name type="scientific">Drosophila melanogaster</name>
    <name type="common">Fruit fly</name>
    <dbReference type="NCBI Taxonomy" id="7227"/>
    <lineage>
        <taxon>Eukaryota</taxon>
        <taxon>Metazoa</taxon>
        <taxon>Ecdysozoa</taxon>
        <taxon>Arthropoda</taxon>
        <taxon>Hexapoda</taxon>
        <taxon>Insecta</taxon>
        <taxon>Pterygota</taxon>
        <taxon>Neoptera</taxon>
        <taxon>Endopterygota</taxon>
        <taxon>Diptera</taxon>
        <taxon>Brachycera</taxon>
        <taxon>Muscomorpha</taxon>
        <taxon>Ephydroidea</taxon>
        <taxon>Drosophilidae</taxon>
        <taxon>Drosophila</taxon>
        <taxon>Sophophora</taxon>
    </lineage>
</organism>
<protein>
    <submittedName>
        <fullName evidence="2">Uncharacterized protein</fullName>
    </submittedName>
</protein>
<dbReference type="InParanoid" id="A0A6M3QGN8"/>
<name>A0A6M3QGN8_DROME</name>
<reference evidence="2 4" key="2">
    <citation type="journal article" date="2002" name="Genome Biol.">
        <title>Finishing a whole-genome shotgun: release 3 of the Drosophila melanogaster euchromatic genome sequence.</title>
        <authorList>
            <person name="Celniker S.E."/>
            <person name="Wheeler D.A."/>
            <person name="Kronmiller B."/>
            <person name="Carlson J.W."/>
            <person name="Halpern A."/>
            <person name="Patel S."/>
            <person name="Adams M."/>
            <person name="Champe M."/>
            <person name="Dugan S.P."/>
            <person name="Frise E."/>
            <person name="Hodgson A."/>
            <person name="George R.A."/>
            <person name="Hoskins R.A."/>
            <person name="Laverty T."/>
            <person name="Muzny D.M."/>
            <person name="Nelson C.R."/>
            <person name="Pacleb J.M."/>
            <person name="Park S."/>
            <person name="Pfeiffer B.D."/>
            <person name="Richards S."/>
            <person name="Sodergren E.J."/>
            <person name="Svirskas R."/>
            <person name="Tabor P.E."/>
            <person name="Wan K."/>
            <person name="Stapleton M."/>
            <person name="Sutton G.G."/>
            <person name="Venter C."/>
            <person name="Weinstock G."/>
            <person name="Scherer S.E."/>
            <person name="Myers E.W."/>
            <person name="Gibbs R.A."/>
            <person name="Rubin G.M."/>
        </authorList>
    </citation>
    <scope>NUCLEOTIDE SEQUENCE [LARGE SCALE GENOMIC DNA]</scope>
    <source>
        <strain evidence="4">Berkeley</strain>
    </source>
</reference>
<evidence type="ECO:0000256" key="1">
    <source>
        <dbReference type="SAM" id="Phobius"/>
    </source>
</evidence>
<accession>A0A6M3QGN8</accession>
<reference evidence="2 4" key="8">
    <citation type="journal article" date="2007" name="Science">
        <title>Sequence finishing and mapping of Drosophila melanogaster heterochromatin.</title>
        <authorList>
            <person name="Hoskins R.A."/>
            <person name="Carlson J.W."/>
            <person name="Kennedy C."/>
            <person name="Acevedo D."/>
            <person name="Evans-Holm M."/>
            <person name="Frise E."/>
            <person name="Wan K.H."/>
            <person name="Park S."/>
            <person name="Mendez-Lago M."/>
            <person name="Rossi F."/>
            <person name="Villasante A."/>
            <person name="Dimitri P."/>
            <person name="Karpen G.H."/>
            <person name="Celniker S.E."/>
        </authorList>
    </citation>
    <scope>NUCLEOTIDE SEQUENCE [LARGE SCALE GENOMIC DNA]</scope>
    <source>
        <strain evidence="4">Berkeley</strain>
    </source>
</reference>
<dbReference type="FlyBase" id="FBgn0286941">
    <property type="gene designation" value="CG46435"/>
</dbReference>
<dbReference type="AGR" id="FB:FBgn0286941"/>
<gene>
    <name evidence="2" type="primary">Dmel\CG46435</name>
    <name evidence="2 3" type="ORF">CG46435</name>
    <name evidence="2" type="ORF">Dmel_CG46435</name>
</gene>
<reference evidence="2 4" key="10">
    <citation type="journal article" date="2015" name="G3 (Bethesda)">
        <title>Gene Model Annotations for Drosophila melanogaster: The Rule-Benders.</title>
        <authorList>
            <consortium name="FlyBase Consortium"/>
            <person name="Crosby M.A."/>
            <person name="Gramates L.S."/>
            <person name="Dos Santos G."/>
            <person name="Matthews B.B."/>
            <person name="St Pierre S.E."/>
            <person name="Zhou P."/>
            <person name="Schroeder A.J."/>
            <person name="Falls K."/>
            <person name="Emmert D.B."/>
            <person name="Russo S.M."/>
            <person name="Gelbart W.M."/>
            <person name="null"/>
        </authorList>
    </citation>
    <scope>NUCLEOTIDE SEQUENCE [LARGE SCALE GENOMIC DNA]</scope>
    <source>
        <strain evidence="4">Berkeley</strain>
    </source>
</reference>
<dbReference type="EMBL" id="AE014296">
    <property type="protein sequence ID" value="QJC18631.1"/>
    <property type="molecule type" value="Genomic_DNA"/>
</dbReference>
<reference evidence="2 4" key="7">
    <citation type="journal article" date="2007" name="Science">
        <title>The Release 5.1 annotation of Drosophila melanogaster heterochromatin.</title>
        <authorList>
            <person name="Smith C.D."/>
            <person name="Shu S."/>
            <person name="Mungall C.J."/>
            <person name="Karpen G.H."/>
        </authorList>
    </citation>
    <scope>NUCLEOTIDE SEQUENCE [LARGE SCALE GENOMIC DNA]</scope>
    <source>
        <strain evidence="4">Berkeley</strain>
    </source>
</reference>
<sequence length="33" mass="3783">MVPLEIFRVIVIIILLISITVVFSLRLSTPEQE</sequence>
<evidence type="ECO:0000313" key="3">
    <source>
        <dbReference type="FlyBase" id="FBgn0286941"/>
    </source>
</evidence>
<evidence type="ECO:0000313" key="4">
    <source>
        <dbReference type="Proteomes" id="UP000000803"/>
    </source>
</evidence>
<dbReference type="AlphaFoldDB" id="A0A6M3QGN8"/>
<keyword evidence="1" id="KW-1133">Transmembrane helix</keyword>
<reference evidence="2 4" key="5">
    <citation type="journal article" date="2002" name="Genome Biol.">
        <title>Heterochromatic sequences in a Drosophila whole-genome shotgun assembly.</title>
        <authorList>
            <person name="Hoskins R.A."/>
            <person name="Smith C.D."/>
            <person name="Carlson J.W."/>
            <person name="Carvalho A.B."/>
            <person name="Halpern A."/>
            <person name="Kaminker J.S."/>
            <person name="Kennedy C."/>
            <person name="Mungall C.J."/>
            <person name="Sullivan B.A."/>
            <person name="Sutton G.G."/>
            <person name="Yasuhara J.C."/>
            <person name="Wakimoto B.T."/>
            <person name="Myers E.W."/>
            <person name="Celniker S.E."/>
            <person name="Rubin G.M."/>
            <person name="Karpen G.H."/>
        </authorList>
    </citation>
    <scope>NUCLEOTIDE SEQUENCE [LARGE SCALE GENOMIC DNA]</scope>
    <source>
        <strain evidence="4">Berkeley</strain>
    </source>
</reference>
<keyword evidence="1" id="KW-0812">Transmembrane</keyword>
<reference evidence="2 4" key="9">
    <citation type="journal article" date="2015" name="G3 (Bethesda)">
        <title>Gene Model Annotations for Drosophila melanogaster: Impact of High-Throughput Data.</title>
        <authorList>
            <consortium name="FlyBase Consortium"/>
            <person name="Matthews B.B."/>
            <person name="Dos Santos G."/>
            <person name="Crosby M.A."/>
            <person name="Emmert D.B."/>
            <person name="St Pierre S.E."/>
            <person name="Gramates L.S."/>
            <person name="Zhou P."/>
            <person name="Schroeder A.J."/>
            <person name="Falls K."/>
            <person name="Strelets V."/>
            <person name="Russo S.M."/>
            <person name="Gelbart W.M."/>
            <person name="null"/>
        </authorList>
    </citation>
    <scope>NUCLEOTIDE SEQUENCE [LARGE SCALE GENOMIC DNA]</scope>
    <source>
        <strain evidence="4">Berkeley</strain>
    </source>
</reference>
<reference evidence="2 4" key="6">
    <citation type="journal article" date="2005" name="PLoS Comput. Biol.">
        <title>Combined evidence annotation of transposable elements in genome sequences.</title>
        <authorList>
            <person name="Quesneville H."/>
            <person name="Bergman C.M."/>
            <person name="Andrieu O."/>
            <person name="Autard D."/>
            <person name="Nouaud D."/>
            <person name="Ashburner M."/>
            <person name="Anxolabehere D."/>
        </authorList>
    </citation>
    <scope>NUCLEOTIDE SEQUENCE [LARGE SCALE GENOMIC DNA]</scope>
    <source>
        <strain evidence="4">Berkeley</strain>
    </source>
</reference>
<keyword evidence="1" id="KW-0472">Membrane</keyword>
<feature type="transmembrane region" description="Helical" evidence="1">
    <location>
        <begin position="6"/>
        <end position="27"/>
    </location>
</feature>
<reference evidence="2 4" key="11">
    <citation type="journal article" date="2015" name="Genome Res.">
        <title>The Release 6 reference sequence of the Drosophila melanogaster genome.</title>
        <authorList>
            <person name="Hoskins R.A."/>
            <person name="Carlson J.W."/>
            <person name="Wan K.H."/>
            <person name="Park S."/>
            <person name="Mendez I."/>
            <person name="Galle S.E."/>
            <person name="Booth B.W."/>
            <person name="Pfeiffer B.D."/>
            <person name="George R.A."/>
            <person name="Svirskas R."/>
            <person name="Krzywinski M."/>
            <person name="Schein J."/>
            <person name="Accardo M.C."/>
            <person name="Damia E."/>
            <person name="Messina G."/>
            <person name="Mendez-Lago M."/>
            <person name="de Pablos B."/>
            <person name="Demakova O.V."/>
            <person name="Andreyeva E.N."/>
            <person name="Boldyreva L.V."/>
            <person name="Marra M."/>
            <person name="Carvalho A.B."/>
            <person name="Dimitri P."/>
            <person name="Villasante A."/>
            <person name="Zhimulev I.F."/>
            <person name="Rubin G.M."/>
            <person name="Karpen G.H."/>
            <person name="Celniker S.E."/>
        </authorList>
    </citation>
    <scope>NUCLEOTIDE SEQUENCE [LARGE SCALE GENOMIC DNA]</scope>
    <source>
        <strain evidence="4">Berkeley</strain>
    </source>
</reference>